<evidence type="ECO:0000313" key="3">
    <source>
        <dbReference type="Proteomes" id="UP001152484"/>
    </source>
</evidence>
<keyword evidence="3" id="KW-1185">Reference proteome</keyword>
<organism evidence="2 3">
    <name type="scientific">Cuscuta europaea</name>
    <name type="common">European dodder</name>
    <dbReference type="NCBI Taxonomy" id="41803"/>
    <lineage>
        <taxon>Eukaryota</taxon>
        <taxon>Viridiplantae</taxon>
        <taxon>Streptophyta</taxon>
        <taxon>Embryophyta</taxon>
        <taxon>Tracheophyta</taxon>
        <taxon>Spermatophyta</taxon>
        <taxon>Magnoliopsida</taxon>
        <taxon>eudicotyledons</taxon>
        <taxon>Gunneridae</taxon>
        <taxon>Pentapetalae</taxon>
        <taxon>asterids</taxon>
        <taxon>lamiids</taxon>
        <taxon>Solanales</taxon>
        <taxon>Convolvulaceae</taxon>
        <taxon>Cuscuteae</taxon>
        <taxon>Cuscuta</taxon>
        <taxon>Cuscuta subgen. Cuscuta</taxon>
    </lineage>
</organism>
<feature type="region of interest" description="Disordered" evidence="1">
    <location>
        <begin position="17"/>
        <end position="38"/>
    </location>
</feature>
<comment type="caution">
    <text evidence="2">The sequence shown here is derived from an EMBL/GenBank/DDBJ whole genome shotgun (WGS) entry which is preliminary data.</text>
</comment>
<evidence type="ECO:0000313" key="2">
    <source>
        <dbReference type="EMBL" id="CAH9091996.1"/>
    </source>
</evidence>
<accession>A0A9P0Z9N6</accession>
<dbReference type="AlphaFoldDB" id="A0A9P0Z9N6"/>
<dbReference type="Proteomes" id="UP001152484">
    <property type="component" value="Unassembled WGS sequence"/>
</dbReference>
<proteinExistence type="predicted"/>
<evidence type="ECO:0000256" key="1">
    <source>
        <dbReference type="SAM" id="MobiDB-lite"/>
    </source>
</evidence>
<protein>
    <submittedName>
        <fullName evidence="2">Uncharacterized protein</fullName>
    </submittedName>
</protein>
<dbReference type="EMBL" id="CAMAPE010000027">
    <property type="protein sequence ID" value="CAH9091996.1"/>
    <property type="molecule type" value="Genomic_DNA"/>
</dbReference>
<name>A0A9P0Z9N6_CUSEU</name>
<sequence>MEVRERAPLLRKVRIRARNGADASDAEDPPAGGVLPPQTRCQPSAHSPCHQHCQCLLVSALSICRE</sequence>
<reference evidence="2" key="1">
    <citation type="submission" date="2022-07" db="EMBL/GenBank/DDBJ databases">
        <authorList>
            <person name="Macas J."/>
            <person name="Novak P."/>
            <person name="Neumann P."/>
        </authorList>
    </citation>
    <scope>NUCLEOTIDE SEQUENCE</scope>
</reference>
<gene>
    <name evidence="2" type="ORF">CEURO_LOCUS11793</name>
</gene>